<feature type="domain" description="D-isomer specific 2-hydroxyacid dehydrogenase catalytic" evidence="5">
    <location>
        <begin position="75"/>
        <end position="323"/>
    </location>
</feature>
<keyword evidence="2 4" id="KW-0560">Oxidoreductase</keyword>
<keyword evidence="8" id="KW-1185">Reference proteome</keyword>
<evidence type="ECO:0000259" key="5">
    <source>
        <dbReference type="Pfam" id="PF00389"/>
    </source>
</evidence>
<name>A0A4Q2KTR6_9MICO</name>
<gene>
    <name evidence="7" type="ORF">ESP51_19060</name>
</gene>
<sequence>MRPVGISNDFLGPDGANLWGDIGLSGLDDAGVDWEYLETDVPVLRPEDVEGRPAVLFAGPAVDASTFAGVDSPPAVLARFGVGYDAVDLDACTSAGVAVTITPDGAQRPVATAALGMLLGGLLNLPVKDRLVREGRWDERTDWMGRGLTGTTVGIVGFGSTATDFASLLEPFGVSILAYDPYCPPERAEAFGARLVGIEELAEQSDAVVVMAVLTPETLHLVGAEFLARMRPTATLVNVARGPIVDEPALIEALRHRRIRFAALDVFEREPLPGDSPLLELDNVLLTPHSVGWTDEMSLGNGRSAVGAILDVLAGREPRFVVNKAVLTSDAWRARLGALVR</sequence>
<dbReference type="Pfam" id="PF02826">
    <property type="entry name" value="2-Hacid_dh_C"/>
    <property type="match status" value="1"/>
</dbReference>
<dbReference type="GO" id="GO:0051287">
    <property type="term" value="F:NAD binding"/>
    <property type="evidence" value="ECO:0007669"/>
    <property type="project" value="InterPro"/>
</dbReference>
<evidence type="ECO:0000256" key="2">
    <source>
        <dbReference type="ARBA" id="ARBA00023002"/>
    </source>
</evidence>
<comment type="caution">
    <text evidence="7">The sequence shown here is derived from an EMBL/GenBank/DDBJ whole genome shotgun (WGS) entry which is preliminary data.</text>
</comment>
<protein>
    <submittedName>
        <fullName evidence="7">Dehydrogenase</fullName>
    </submittedName>
</protein>
<dbReference type="InterPro" id="IPR006140">
    <property type="entry name" value="D-isomer_DH_NAD-bd"/>
</dbReference>
<evidence type="ECO:0000259" key="6">
    <source>
        <dbReference type="Pfam" id="PF02826"/>
    </source>
</evidence>
<dbReference type="Proteomes" id="UP000293865">
    <property type="component" value="Unassembled WGS sequence"/>
</dbReference>
<proteinExistence type="inferred from homology"/>
<dbReference type="AlphaFoldDB" id="A0A4Q2KTR6"/>
<evidence type="ECO:0000256" key="4">
    <source>
        <dbReference type="RuleBase" id="RU003719"/>
    </source>
</evidence>
<keyword evidence="3" id="KW-0520">NAD</keyword>
<dbReference type="EMBL" id="SDPN01000061">
    <property type="protein sequence ID" value="RXZ67152.1"/>
    <property type="molecule type" value="Genomic_DNA"/>
</dbReference>
<evidence type="ECO:0000256" key="1">
    <source>
        <dbReference type="ARBA" id="ARBA00005854"/>
    </source>
</evidence>
<dbReference type="InterPro" id="IPR036291">
    <property type="entry name" value="NAD(P)-bd_dom_sf"/>
</dbReference>
<dbReference type="PANTHER" id="PTHR10996:SF178">
    <property type="entry name" value="2-HYDROXYACID DEHYDROGENASE YGL185C-RELATED"/>
    <property type="match status" value="1"/>
</dbReference>
<evidence type="ECO:0000313" key="7">
    <source>
        <dbReference type="EMBL" id="RXZ67152.1"/>
    </source>
</evidence>
<dbReference type="GO" id="GO:0016618">
    <property type="term" value="F:hydroxypyruvate reductase [NAD(P)H] activity"/>
    <property type="evidence" value="ECO:0007669"/>
    <property type="project" value="TreeGrafter"/>
</dbReference>
<dbReference type="RefSeq" id="WP_129522468.1">
    <property type="nucleotide sequence ID" value="NZ_SDPN01000061.1"/>
</dbReference>
<dbReference type="Gene3D" id="3.40.50.720">
    <property type="entry name" value="NAD(P)-binding Rossmann-like Domain"/>
    <property type="match status" value="2"/>
</dbReference>
<dbReference type="GO" id="GO:0030267">
    <property type="term" value="F:glyoxylate reductase (NADPH) activity"/>
    <property type="evidence" value="ECO:0007669"/>
    <property type="project" value="TreeGrafter"/>
</dbReference>
<dbReference type="SUPFAM" id="SSF51735">
    <property type="entry name" value="NAD(P)-binding Rossmann-fold domains"/>
    <property type="match status" value="1"/>
</dbReference>
<dbReference type="Pfam" id="PF00389">
    <property type="entry name" value="2-Hacid_dh"/>
    <property type="match status" value="1"/>
</dbReference>
<dbReference type="InterPro" id="IPR050223">
    <property type="entry name" value="D-isomer_2-hydroxyacid_DH"/>
</dbReference>
<dbReference type="GO" id="GO:0005829">
    <property type="term" value="C:cytosol"/>
    <property type="evidence" value="ECO:0007669"/>
    <property type="project" value="TreeGrafter"/>
</dbReference>
<dbReference type="OrthoDB" id="117809at2"/>
<organism evidence="7 8">
    <name type="scientific">Agromyces albus</name>
    <dbReference type="NCBI Taxonomy" id="205332"/>
    <lineage>
        <taxon>Bacteria</taxon>
        <taxon>Bacillati</taxon>
        <taxon>Actinomycetota</taxon>
        <taxon>Actinomycetes</taxon>
        <taxon>Micrococcales</taxon>
        <taxon>Microbacteriaceae</taxon>
        <taxon>Agromyces</taxon>
    </lineage>
</organism>
<evidence type="ECO:0000313" key="8">
    <source>
        <dbReference type="Proteomes" id="UP000293865"/>
    </source>
</evidence>
<dbReference type="SUPFAM" id="SSF52283">
    <property type="entry name" value="Formate/glycerate dehydrogenase catalytic domain-like"/>
    <property type="match status" value="1"/>
</dbReference>
<dbReference type="InterPro" id="IPR006139">
    <property type="entry name" value="D-isomer_2_OHA_DH_cat_dom"/>
</dbReference>
<feature type="domain" description="D-isomer specific 2-hydroxyacid dehydrogenase NAD-binding" evidence="6">
    <location>
        <begin position="116"/>
        <end position="289"/>
    </location>
</feature>
<dbReference type="PANTHER" id="PTHR10996">
    <property type="entry name" value="2-HYDROXYACID DEHYDROGENASE-RELATED"/>
    <property type="match status" value="1"/>
</dbReference>
<evidence type="ECO:0000256" key="3">
    <source>
        <dbReference type="ARBA" id="ARBA00023027"/>
    </source>
</evidence>
<comment type="similarity">
    <text evidence="1 4">Belongs to the D-isomer specific 2-hydroxyacid dehydrogenase family.</text>
</comment>
<reference evidence="7 8" key="1">
    <citation type="submission" date="2019-01" db="EMBL/GenBank/DDBJ databases">
        <title>Agromyces.</title>
        <authorList>
            <person name="Li J."/>
        </authorList>
    </citation>
    <scope>NUCLEOTIDE SEQUENCE [LARGE SCALE GENOMIC DNA]</scope>
    <source>
        <strain evidence="7 8">DSM 15934</strain>
    </source>
</reference>
<accession>A0A4Q2KTR6</accession>